<dbReference type="HOGENOM" id="CLU_023194_5_1_0"/>
<keyword evidence="1" id="KW-0560">Oxidoreductase</keyword>
<dbReference type="Pfam" id="PF22725">
    <property type="entry name" value="GFO_IDH_MocA_C3"/>
    <property type="match status" value="1"/>
</dbReference>
<dbReference type="GO" id="GO:0016491">
    <property type="term" value="F:oxidoreductase activity"/>
    <property type="evidence" value="ECO:0007669"/>
    <property type="project" value="UniProtKB-KW"/>
</dbReference>
<dbReference type="Gene3D" id="3.40.50.720">
    <property type="entry name" value="NAD(P)-binding Rossmann-like Domain"/>
    <property type="match status" value="1"/>
</dbReference>
<feature type="domain" description="Gfo/Idh/MocA-like oxidoreductase N-terminal" evidence="2">
    <location>
        <begin position="33"/>
        <end position="156"/>
    </location>
</feature>
<organism evidence="4 5">
    <name type="scientific">Fimbriimonas ginsengisoli Gsoil 348</name>
    <dbReference type="NCBI Taxonomy" id="661478"/>
    <lineage>
        <taxon>Bacteria</taxon>
        <taxon>Bacillati</taxon>
        <taxon>Armatimonadota</taxon>
        <taxon>Fimbriimonadia</taxon>
        <taxon>Fimbriimonadales</taxon>
        <taxon>Fimbriimonadaceae</taxon>
        <taxon>Fimbriimonas</taxon>
    </lineage>
</organism>
<dbReference type="InterPro" id="IPR000683">
    <property type="entry name" value="Gfo/Idh/MocA-like_OxRdtase_N"/>
</dbReference>
<dbReference type="SUPFAM" id="SSF51735">
    <property type="entry name" value="NAD(P)-binding Rossmann-fold domains"/>
    <property type="match status" value="1"/>
</dbReference>
<reference evidence="4 5" key="1">
    <citation type="journal article" date="2014" name="PLoS ONE">
        <title>The first complete genome sequence of the class fimbriimonadia in the phylum armatimonadetes.</title>
        <authorList>
            <person name="Hu Z.Y."/>
            <person name="Wang Y.Z."/>
            <person name="Im W.T."/>
            <person name="Wang S.Y."/>
            <person name="Zhao G.P."/>
            <person name="Zheng H.J."/>
            <person name="Quan Z.X."/>
        </authorList>
    </citation>
    <scope>NUCLEOTIDE SEQUENCE [LARGE SCALE GENOMIC DNA]</scope>
    <source>
        <strain evidence="4">Gsoil 348</strain>
    </source>
</reference>
<dbReference type="GO" id="GO:0000166">
    <property type="term" value="F:nucleotide binding"/>
    <property type="evidence" value="ECO:0007669"/>
    <property type="project" value="InterPro"/>
</dbReference>
<dbReference type="Proteomes" id="UP000027982">
    <property type="component" value="Chromosome"/>
</dbReference>
<evidence type="ECO:0000259" key="2">
    <source>
        <dbReference type="Pfam" id="PF01408"/>
    </source>
</evidence>
<dbReference type="KEGG" id="fgi:OP10G_1126"/>
<dbReference type="InterPro" id="IPR036291">
    <property type="entry name" value="NAD(P)-bd_dom_sf"/>
</dbReference>
<dbReference type="OrthoDB" id="9795543at2"/>
<proteinExistence type="predicted"/>
<gene>
    <name evidence="4" type="ORF">OP10G_1126</name>
</gene>
<dbReference type="eggNOG" id="COG0673">
    <property type="taxonomic scope" value="Bacteria"/>
</dbReference>
<dbReference type="RefSeq" id="WP_025226875.1">
    <property type="nucleotide sequence ID" value="NZ_CP007139.1"/>
</dbReference>
<dbReference type="STRING" id="661478.OP10G_1126"/>
<evidence type="ECO:0000256" key="1">
    <source>
        <dbReference type="ARBA" id="ARBA00023002"/>
    </source>
</evidence>
<dbReference type="Pfam" id="PF01408">
    <property type="entry name" value="GFO_IDH_MocA"/>
    <property type="match status" value="1"/>
</dbReference>
<dbReference type="EMBL" id="CP007139">
    <property type="protein sequence ID" value="AIE84494.1"/>
    <property type="molecule type" value="Genomic_DNA"/>
</dbReference>
<dbReference type="InterPro" id="IPR008354">
    <property type="entry name" value="Glc-Fru_OxRdtase_bac"/>
</dbReference>
<feature type="domain" description="GFO/IDH/MocA-like oxidoreductase" evidence="3">
    <location>
        <begin position="167"/>
        <end position="285"/>
    </location>
</feature>
<dbReference type="InterPro" id="IPR050463">
    <property type="entry name" value="Gfo/Idh/MocA_oxidrdct_glycsds"/>
</dbReference>
<dbReference type="PRINTS" id="PR01775">
    <property type="entry name" value="GLFROXRDTASE"/>
</dbReference>
<dbReference type="SUPFAM" id="SSF55347">
    <property type="entry name" value="Glyceraldehyde-3-phosphate dehydrogenase-like, C-terminal domain"/>
    <property type="match status" value="1"/>
</dbReference>
<evidence type="ECO:0000313" key="5">
    <source>
        <dbReference type="Proteomes" id="UP000027982"/>
    </source>
</evidence>
<sequence>MGELTRRELIAGAGALALSPHMFWRQEKTKPVGWAILGLGGYAQNQIMPAFAHCDHSRIVALISGHTDKLKRVGDRYGVPEKSRYLYETMDAIRDNSEIEAVYVITPPATHPEFAVRAAKAGKHVCSEKPMAPTPADCRRMIDACRKAGRLLQIGYRSHYETHNMRAIQACRSGELGHIKSIRSDHGFNMPGGTWRTQRALAGGGSMMDIGIYSLQALRYLSGEEPVEVTAKITNPPNDDRFRDVEDTVDFTLRFPSGLIGHGTSGYSWQPGKNRYEVVGDKHTLVSEPATSYGGNTLTLDGNPFPVTANDQFAAQIDHFSQCIRNHTKVRTPGEEGLRDIRIVQALYESARTGRPVRMRAS</sequence>
<dbReference type="InterPro" id="IPR055170">
    <property type="entry name" value="GFO_IDH_MocA-like_dom"/>
</dbReference>
<dbReference type="Gene3D" id="3.30.360.10">
    <property type="entry name" value="Dihydrodipicolinate Reductase, domain 2"/>
    <property type="match status" value="1"/>
</dbReference>
<evidence type="ECO:0000259" key="3">
    <source>
        <dbReference type="Pfam" id="PF22725"/>
    </source>
</evidence>
<dbReference type="PANTHER" id="PTHR43818:SF11">
    <property type="entry name" value="BCDNA.GH03377"/>
    <property type="match status" value="1"/>
</dbReference>
<keyword evidence="5" id="KW-1185">Reference proteome</keyword>
<protein>
    <submittedName>
        <fullName evidence="4">Glucose-fructose oxidoreductase</fullName>
    </submittedName>
</protein>
<name>A0A068NSB4_FIMGI</name>
<dbReference type="AlphaFoldDB" id="A0A068NSB4"/>
<evidence type="ECO:0000313" key="4">
    <source>
        <dbReference type="EMBL" id="AIE84494.1"/>
    </source>
</evidence>
<dbReference type="PANTHER" id="PTHR43818">
    <property type="entry name" value="BCDNA.GH03377"/>
    <property type="match status" value="1"/>
</dbReference>
<accession>A0A068NSB4</accession>